<accession>A0A1T5EIW0</accession>
<gene>
    <name evidence="7" type="ORF">SAMN05660477_01443</name>
</gene>
<dbReference type="InterPro" id="IPR036388">
    <property type="entry name" value="WH-like_DNA-bd_sf"/>
</dbReference>
<dbReference type="PANTHER" id="PTHR44688">
    <property type="entry name" value="DNA-BINDING TRANSCRIPTIONAL ACTIVATOR DEVR_DOSR"/>
    <property type="match status" value="1"/>
</dbReference>
<dbReference type="SMART" id="SM00421">
    <property type="entry name" value="HTH_LUXR"/>
    <property type="match status" value="1"/>
</dbReference>
<keyword evidence="2" id="KW-0238">DNA-binding</keyword>
<evidence type="ECO:0000256" key="4">
    <source>
        <dbReference type="SAM" id="Phobius"/>
    </source>
</evidence>
<feature type="chain" id="PRO_5012752716" evidence="5">
    <location>
        <begin position="19"/>
        <end position="402"/>
    </location>
</feature>
<evidence type="ECO:0000313" key="8">
    <source>
        <dbReference type="Proteomes" id="UP000191112"/>
    </source>
</evidence>
<evidence type="ECO:0000313" key="7">
    <source>
        <dbReference type="EMBL" id="SKB83765.1"/>
    </source>
</evidence>
<dbReference type="PROSITE" id="PS50043">
    <property type="entry name" value="HTH_LUXR_2"/>
    <property type="match status" value="1"/>
</dbReference>
<sequence length="402" mass="47608">MKTLYILILLVFSCFISAQNGNLKKFNDEIYVLNSKHQYEQSIIKIYEVLYNPKSSHYEKYNAYLQKSLTYKRIYNFNEAYGNLNYALEEGLKTDKVKEVNSKIAIEKFFIIFDLQRFEKIREMINDNKNIDLSLIDEETKGLYLSALAIIEIIDGNYDDANDKINNAISIYEKVSPKDLPNIYGKKMFLYQKLNQPEKVEEAFRKAMYYAEKYKTDLYIKNLAINMWEFYTHQNNLEKAKYYREIADNLKEDDNTLININSLKLIELEKKLTSDYLRKEYEAQQKKQLLIIVGFVIVLGILGYLGFTLFKNRKKRLAVESENLEIRKKLDEILFNSKNETEDSDFKNTNLTDRQLEIIELVKVGKTNKEIGAELYISENTVKYHLKIIYNTLGIENRWDLR</sequence>
<reference evidence="7 8" key="1">
    <citation type="submission" date="2017-02" db="EMBL/GenBank/DDBJ databases">
        <authorList>
            <person name="Peterson S.W."/>
        </authorList>
    </citation>
    <scope>NUCLEOTIDE SEQUENCE [LARGE SCALE GENOMIC DNA]</scope>
    <source>
        <strain evidence="7 8">DSM 22323</strain>
    </source>
</reference>
<dbReference type="Pfam" id="PF00196">
    <property type="entry name" value="GerE"/>
    <property type="match status" value="1"/>
</dbReference>
<feature type="domain" description="HTH luxR-type" evidence="6">
    <location>
        <begin position="344"/>
        <end position="402"/>
    </location>
</feature>
<organism evidence="7 8">
    <name type="scientific">Soonwooa buanensis</name>
    <dbReference type="NCBI Taxonomy" id="619805"/>
    <lineage>
        <taxon>Bacteria</taxon>
        <taxon>Pseudomonadati</taxon>
        <taxon>Bacteroidota</taxon>
        <taxon>Flavobacteriia</taxon>
        <taxon>Flavobacteriales</taxon>
        <taxon>Weeksellaceae</taxon>
        <taxon>Chryseobacterium group</taxon>
        <taxon>Soonwooa</taxon>
    </lineage>
</organism>
<dbReference type="Gene3D" id="1.10.10.10">
    <property type="entry name" value="Winged helix-like DNA-binding domain superfamily/Winged helix DNA-binding domain"/>
    <property type="match status" value="1"/>
</dbReference>
<dbReference type="RefSeq" id="WP_079666685.1">
    <property type="nucleotide sequence ID" value="NZ_FUYZ01000003.1"/>
</dbReference>
<evidence type="ECO:0000256" key="1">
    <source>
        <dbReference type="ARBA" id="ARBA00023015"/>
    </source>
</evidence>
<dbReference type="OrthoDB" id="9797341at2"/>
<evidence type="ECO:0000256" key="3">
    <source>
        <dbReference type="ARBA" id="ARBA00023163"/>
    </source>
</evidence>
<proteinExistence type="predicted"/>
<evidence type="ECO:0000256" key="5">
    <source>
        <dbReference type="SAM" id="SignalP"/>
    </source>
</evidence>
<dbReference type="InterPro" id="IPR011990">
    <property type="entry name" value="TPR-like_helical_dom_sf"/>
</dbReference>
<dbReference type="STRING" id="619805.SAMN05660477_01443"/>
<dbReference type="EMBL" id="FUYZ01000003">
    <property type="protein sequence ID" value="SKB83765.1"/>
    <property type="molecule type" value="Genomic_DNA"/>
</dbReference>
<keyword evidence="4" id="KW-1133">Transmembrane helix</keyword>
<feature type="transmembrane region" description="Helical" evidence="4">
    <location>
        <begin position="289"/>
        <end position="310"/>
    </location>
</feature>
<keyword evidence="4" id="KW-0812">Transmembrane</keyword>
<dbReference type="CDD" id="cd06170">
    <property type="entry name" value="LuxR_C_like"/>
    <property type="match status" value="1"/>
</dbReference>
<evidence type="ECO:0000256" key="2">
    <source>
        <dbReference type="ARBA" id="ARBA00023125"/>
    </source>
</evidence>
<keyword evidence="4" id="KW-0472">Membrane</keyword>
<name>A0A1T5EIW0_9FLAO</name>
<dbReference type="SUPFAM" id="SSF46894">
    <property type="entry name" value="C-terminal effector domain of the bipartite response regulators"/>
    <property type="match status" value="1"/>
</dbReference>
<dbReference type="Proteomes" id="UP000191112">
    <property type="component" value="Unassembled WGS sequence"/>
</dbReference>
<dbReference type="GO" id="GO:0003677">
    <property type="term" value="F:DNA binding"/>
    <property type="evidence" value="ECO:0007669"/>
    <property type="project" value="UniProtKB-KW"/>
</dbReference>
<dbReference type="Gene3D" id="1.25.40.10">
    <property type="entry name" value="Tetratricopeptide repeat domain"/>
    <property type="match status" value="1"/>
</dbReference>
<dbReference type="InterPro" id="IPR000792">
    <property type="entry name" value="Tscrpt_reg_LuxR_C"/>
</dbReference>
<dbReference type="PRINTS" id="PR00038">
    <property type="entry name" value="HTHLUXR"/>
</dbReference>
<keyword evidence="3" id="KW-0804">Transcription</keyword>
<dbReference type="InterPro" id="IPR016032">
    <property type="entry name" value="Sig_transdc_resp-reg_C-effctor"/>
</dbReference>
<dbReference type="GO" id="GO:0006355">
    <property type="term" value="P:regulation of DNA-templated transcription"/>
    <property type="evidence" value="ECO:0007669"/>
    <property type="project" value="InterPro"/>
</dbReference>
<dbReference type="AlphaFoldDB" id="A0A1T5EIW0"/>
<keyword evidence="1" id="KW-0805">Transcription regulation</keyword>
<protein>
    <submittedName>
        <fullName evidence="7">Regulatory protein, luxR family</fullName>
    </submittedName>
</protein>
<keyword evidence="8" id="KW-1185">Reference proteome</keyword>
<dbReference type="PANTHER" id="PTHR44688:SF16">
    <property type="entry name" value="DNA-BINDING TRANSCRIPTIONAL ACTIVATOR DEVR_DOSR"/>
    <property type="match status" value="1"/>
</dbReference>
<keyword evidence="5" id="KW-0732">Signal</keyword>
<evidence type="ECO:0000259" key="6">
    <source>
        <dbReference type="PROSITE" id="PS50043"/>
    </source>
</evidence>
<feature type="signal peptide" evidence="5">
    <location>
        <begin position="1"/>
        <end position="18"/>
    </location>
</feature>
<dbReference type="SUPFAM" id="SSF48452">
    <property type="entry name" value="TPR-like"/>
    <property type="match status" value="1"/>
</dbReference>